<dbReference type="InterPro" id="IPR016035">
    <property type="entry name" value="Acyl_Trfase/lysoPLipase"/>
</dbReference>
<protein>
    <submittedName>
        <fullName evidence="6">Patatin</fullName>
    </submittedName>
</protein>
<dbReference type="InterPro" id="IPR002641">
    <property type="entry name" value="PNPLA_dom"/>
</dbReference>
<dbReference type="PANTHER" id="PTHR14226:SF76">
    <property type="entry name" value="NTE FAMILY PROTEIN RSSA"/>
    <property type="match status" value="1"/>
</dbReference>
<keyword evidence="3 4" id="KW-0443">Lipid metabolism</keyword>
<evidence type="ECO:0000313" key="7">
    <source>
        <dbReference type="Proteomes" id="UP000610456"/>
    </source>
</evidence>
<reference evidence="6" key="1">
    <citation type="journal article" date="2014" name="Int. J. Syst. Evol. Microbiol.">
        <title>Complete genome sequence of Corynebacterium casei LMG S-19264T (=DSM 44701T), isolated from a smear-ripened cheese.</title>
        <authorList>
            <consortium name="US DOE Joint Genome Institute (JGI-PGF)"/>
            <person name="Walter F."/>
            <person name="Albersmeier A."/>
            <person name="Kalinowski J."/>
            <person name="Ruckert C."/>
        </authorList>
    </citation>
    <scope>NUCLEOTIDE SEQUENCE</scope>
    <source>
        <strain evidence="6">KCTC 12719</strain>
    </source>
</reference>
<dbReference type="Proteomes" id="UP000610456">
    <property type="component" value="Unassembled WGS sequence"/>
</dbReference>
<evidence type="ECO:0000313" key="6">
    <source>
        <dbReference type="EMBL" id="GHA36095.1"/>
    </source>
</evidence>
<feature type="active site" description="Nucleophile" evidence="4">
    <location>
        <position position="46"/>
    </location>
</feature>
<gene>
    <name evidence="6" type="ORF">GCM10007103_16960</name>
</gene>
<dbReference type="GO" id="GO:0016787">
    <property type="term" value="F:hydrolase activity"/>
    <property type="evidence" value="ECO:0007669"/>
    <property type="project" value="UniProtKB-UniRule"/>
</dbReference>
<feature type="short sequence motif" description="GXGXXG" evidence="4">
    <location>
        <begin position="17"/>
        <end position="22"/>
    </location>
</feature>
<dbReference type="InterPro" id="IPR050301">
    <property type="entry name" value="NTE"/>
</dbReference>
<dbReference type="CDD" id="cd07205">
    <property type="entry name" value="Pat_PNPLA6_PNPLA7_NTE1_like"/>
    <property type="match status" value="1"/>
</dbReference>
<dbReference type="SUPFAM" id="SSF52151">
    <property type="entry name" value="FabD/lysophospholipase-like"/>
    <property type="match status" value="1"/>
</dbReference>
<sequence length="726" mass="82006">MFSQEKKDPTVGVVLSGGGAKGLAHIGALKVLEEAGVQIDYIGGTSMGAIIGSLYAAGYTANELDSIFESTNFEILIQDEIPRGARTFYERKDAEKYAISLPFDDFKISFPSGLSRGQNIYNMISRLTLHHADKSNFKELPIPFFCVATNVETGEEVIMDSGHLPQAVLASSAIPTLFSPILVDGKLLTDGGVVNNFPVEEMRKRGADIIIGVDVQDSLTDRNELRTVFEILTQISNFRTVKDMEEKIKETDVYIVPPITPFSVMSFDRGRKIIDAGEEAARSSMEQLKNIAAEQVIETREPLKIREVDSLYISDIRVEGNHSYPRAYVLGKLRFRYPSTVSYKDFVLGINNLSATGNFDRVNYKLNPINGGYAMELQLEEKESKTFLQMGLHYDDLYKSGALINFTKKSSLFTNDVASFDFVLGDNFRYNFEYYWDKGFYWSVGLRSRYNSFDKSVGVDFAENTSEMRSDINVNRLSIDYADLTNHVYIETLFEQVFSIGLGAEHKFLEVTSETINDVETTIPSTVFDKSNYFSAFSYLKFDSFDNKYLPGKGFYFNGDFHLYFLSSDYHENFSKFSIVKGSLGYAFSPTSRISARISAGTGFHIGNNENNSLDFFLGGYGNDFINNIFPFYGYDFLELSADSYIKSMVEVDYEIFRKNHIIASANFANVEDNLYSTGDWISMPDYSGYALGYALETFMGPLEVKYSYSPDARSSHWFFSLGFWF</sequence>
<evidence type="ECO:0000259" key="5">
    <source>
        <dbReference type="PROSITE" id="PS51635"/>
    </source>
</evidence>
<dbReference type="EMBL" id="BMXB01000005">
    <property type="protein sequence ID" value="GHA36095.1"/>
    <property type="molecule type" value="Genomic_DNA"/>
</dbReference>
<dbReference type="AlphaFoldDB" id="A0A918SDJ2"/>
<comment type="caution">
    <text evidence="6">The sequence shown here is derived from an EMBL/GenBank/DDBJ whole genome shotgun (WGS) entry which is preliminary data.</text>
</comment>
<feature type="short sequence motif" description="GXSXG" evidence="4">
    <location>
        <begin position="44"/>
        <end position="48"/>
    </location>
</feature>
<feature type="short sequence motif" description="DGA/G" evidence="4">
    <location>
        <begin position="190"/>
        <end position="192"/>
    </location>
</feature>
<dbReference type="Pfam" id="PF19143">
    <property type="entry name" value="Omp85_2"/>
    <property type="match status" value="1"/>
</dbReference>
<reference evidence="6" key="2">
    <citation type="submission" date="2020-09" db="EMBL/GenBank/DDBJ databases">
        <authorList>
            <person name="Sun Q."/>
            <person name="Kim S."/>
        </authorList>
    </citation>
    <scope>NUCLEOTIDE SEQUENCE</scope>
    <source>
        <strain evidence="6">KCTC 12719</strain>
    </source>
</reference>
<dbReference type="PANTHER" id="PTHR14226">
    <property type="entry name" value="NEUROPATHY TARGET ESTERASE/SWISS CHEESE D.MELANOGASTER"/>
    <property type="match status" value="1"/>
</dbReference>
<keyword evidence="2 4" id="KW-0442">Lipid degradation</keyword>
<proteinExistence type="predicted"/>
<dbReference type="PROSITE" id="PS51635">
    <property type="entry name" value="PNPLA"/>
    <property type="match status" value="1"/>
</dbReference>
<keyword evidence="7" id="KW-1185">Reference proteome</keyword>
<dbReference type="Pfam" id="PF01734">
    <property type="entry name" value="Patatin"/>
    <property type="match status" value="1"/>
</dbReference>
<keyword evidence="1 4" id="KW-0378">Hydrolase</keyword>
<dbReference type="GO" id="GO:0016042">
    <property type="term" value="P:lipid catabolic process"/>
    <property type="evidence" value="ECO:0007669"/>
    <property type="project" value="UniProtKB-UniRule"/>
</dbReference>
<dbReference type="InterPro" id="IPR043864">
    <property type="entry name" value="Omp85-like_dom"/>
</dbReference>
<organism evidence="6 7">
    <name type="scientific">Salinimicrobium marinum</name>
    <dbReference type="NCBI Taxonomy" id="680283"/>
    <lineage>
        <taxon>Bacteria</taxon>
        <taxon>Pseudomonadati</taxon>
        <taxon>Bacteroidota</taxon>
        <taxon>Flavobacteriia</taxon>
        <taxon>Flavobacteriales</taxon>
        <taxon>Flavobacteriaceae</taxon>
        <taxon>Salinimicrobium</taxon>
    </lineage>
</organism>
<dbReference type="Gene3D" id="3.40.1090.10">
    <property type="entry name" value="Cytosolic phospholipase A2 catalytic domain"/>
    <property type="match status" value="2"/>
</dbReference>
<evidence type="ECO:0000256" key="4">
    <source>
        <dbReference type="PROSITE-ProRule" id="PRU01161"/>
    </source>
</evidence>
<name>A0A918SDJ2_9FLAO</name>
<feature type="domain" description="PNPLA" evidence="5">
    <location>
        <begin position="13"/>
        <end position="203"/>
    </location>
</feature>
<evidence type="ECO:0000256" key="2">
    <source>
        <dbReference type="ARBA" id="ARBA00022963"/>
    </source>
</evidence>
<feature type="active site" description="Proton acceptor" evidence="4">
    <location>
        <position position="190"/>
    </location>
</feature>
<evidence type="ECO:0000256" key="1">
    <source>
        <dbReference type="ARBA" id="ARBA00022801"/>
    </source>
</evidence>
<evidence type="ECO:0000256" key="3">
    <source>
        <dbReference type="ARBA" id="ARBA00023098"/>
    </source>
</evidence>
<accession>A0A918SDJ2</accession>